<evidence type="ECO:0000259" key="1">
    <source>
        <dbReference type="Pfam" id="PF07727"/>
    </source>
</evidence>
<dbReference type="CDD" id="cd09272">
    <property type="entry name" value="RNase_HI_RT_Ty1"/>
    <property type="match status" value="1"/>
</dbReference>
<sequence>MALLLFTQVVLLAPLNEDDGGHSYGVDASASEGERSANLEDNIISSEGYNLHIHPQDRLIDFKVKYGLGKYVNYSNLSKGNYCFAILLNKGIESKTFIEASQHKHWVDTMNAEMDAFYRKNTWELVNLPAGRKFIGSKWVFKIKYKSGGEIERYKARLVAKSYNQGKGIDFDETFSPVVKIVPVRCLINLAVQFGWTLYQIDINNAFLYGDLNETVYMTLSHGYFPSNETRVDFVQSKSDYSLFTKSFGDVFIALLVYVDDIIITRNEPKDDDPLLENVTDYQNLIGKPIYLTTTRPDIAYTVSCLSHFMHSPLKSYLKTVLKHTQMQTGQDVLILEEAKYRALASVTSEVVWILKMFKDLNYNKLLPVKVFCDNNSAINIAADPIFHEITKHLEIDLHFVRENIIARIIQTVKIKTTNQIADILSKELDTKQHDLLCSKLNLIDLFQNKIKGEF</sequence>
<dbReference type="PANTHER" id="PTHR11439:SF508">
    <property type="entry name" value="RNA-DIRECTED DNA POLYMERASE"/>
    <property type="match status" value="1"/>
</dbReference>
<evidence type="ECO:0000313" key="3">
    <source>
        <dbReference type="Proteomes" id="UP001151760"/>
    </source>
</evidence>
<feature type="domain" description="Reverse transcriptase Ty1/copia-type" evidence="1">
    <location>
        <begin position="121"/>
        <end position="227"/>
    </location>
</feature>
<dbReference type="EMBL" id="BQNB010017283">
    <property type="protein sequence ID" value="GJT61385.1"/>
    <property type="molecule type" value="Genomic_DNA"/>
</dbReference>
<dbReference type="InterPro" id="IPR043502">
    <property type="entry name" value="DNA/RNA_pol_sf"/>
</dbReference>
<name>A0ABQ5FDJ1_9ASTR</name>
<reference evidence="2" key="2">
    <citation type="submission" date="2022-01" db="EMBL/GenBank/DDBJ databases">
        <authorList>
            <person name="Yamashiro T."/>
            <person name="Shiraishi A."/>
            <person name="Satake H."/>
            <person name="Nakayama K."/>
        </authorList>
    </citation>
    <scope>NUCLEOTIDE SEQUENCE</scope>
</reference>
<protein>
    <submittedName>
        <fullName evidence="2">Ribonuclease H-like domain-containing protein</fullName>
    </submittedName>
</protein>
<dbReference type="Pfam" id="PF07727">
    <property type="entry name" value="RVT_2"/>
    <property type="match status" value="1"/>
</dbReference>
<dbReference type="SUPFAM" id="SSF56672">
    <property type="entry name" value="DNA/RNA polymerases"/>
    <property type="match status" value="1"/>
</dbReference>
<comment type="caution">
    <text evidence="2">The sequence shown here is derived from an EMBL/GenBank/DDBJ whole genome shotgun (WGS) entry which is preliminary data.</text>
</comment>
<accession>A0ABQ5FDJ1</accession>
<reference evidence="2" key="1">
    <citation type="journal article" date="2022" name="Int. J. Mol. Sci.">
        <title>Draft Genome of Tanacetum Coccineum: Genomic Comparison of Closely Related Tanacetum-Family Plants.</title>
        <authorList>
            <person name="Yamashiro T."/>
            <person name="Shiraishi A."/>
            <person name="Nakayama K."/>
            <person name="Satake H."/>
        </authorList>
    </citation>
    <scope>NUCLEOTIDE SEQUENCE</scope>
</reference>
<gene>
    <name evidence="2" type="ORF">Tco_1004918</name>
</gene>
<proteinExistence type="predicted"/>
<keyword evidence="3" id="KW-1185">Reference proteome</keyword>
<dbReference type="PANTHER" id="PTHR11439">
    <property type="entry name" value="GAG-POL-RELATED RETROTRANSPOSON"/>
    <property type="match status" value="1"/>
</dbReference>
<dbReference type="InterPro" id="IPR013103">
    <property type="entry name" value="RVT_2"/>
</dbReference>
<organism evidence="2 3">
    <name type="scientific">Tanacetum coccineum</name>
    <dbReference type="NCBI Taxonomy" id="301880"/>
    <lineage>
        <taxon>Eukaryota</taxon>
        <taxon>Viridiplantae</taxon>
        <taxon>Streptophyta</taxon>
        <taxon>Embryophyta</taxon>
        <taxon>Tracheophyta</taxon>
        <taxon>Spermatophyta</taxon>
        <taxon>Magnoliopsida</taxon>
        <taxon>eudicotyledons</taxon>
        <taxon>Gunneridae</taxon>
        <taxon>Pentapetalae</taxon>
        <taxon>asterids</taxon>
        <taxon>campanulids</taxon>
        <taxon>Asterales</taxon>
        <taxon>Asteraceae</taxon>
        <taxon>Asteroideae</taxon>
        <taxon>Anthemideae</taxon>
        <taxon>Anthemidinae</taxon>
        <taxon>Tanacetum</taxon>
    </lineage>
</organism>
<dbReference type="Proteomes" id="UP001151760">
    <property type="component" value="Unassembled WGS sequence"/>
</dbReference>
<evidence type="ECO:0000313" key="2">
    <source>
        <dbReference type="EMBL" id="GJT61385.1"/>
    </source>
</evidence>